<protein>
    <submittedName>
        <fullName evidence="1">Uncharacterized protein</fullName>
    </submittedName>
</protein>
<sequence length="71" mass="7392">MDNDNAINPRLAEVLNANVGNKITPELSAGLQGTLQQLMNTIALEAYEAGLAAPRDGGRAAGEVTDVEPKC</sequence>
<accession>A0A2A7UVN5</accession>
<proteinExistence type="predicted"/>
<dbReference type="STRING" id="1219032.GCA_001515545_01218"/>
<gene>
    <name evidence="1" type="ORF">CRM82_12370</name>
</gene>
<evidence type="ECO:0000313" key="2">
    <source>
        <dbReference type="Proteomes" id="UP000220246"/>
    </source>
</evidence>
<name>A0A2A7UVN5_COMTR</name>
<dbReference type="GeneID" id="80801408"/>
<evidence type="ECO:0000313" key="1">
    <source>
        <dbReference type="EMBL" id="PEH89284.1"/>
    </source>
</evidence>
<dbReference type="OrthoDB" id="9958909at2"/>
<dbReference type="RefSeq" id="WP_066534463.1">
    <property type="nucleotide sequence ID" value="NZ_PDEA01000001.1"/>
</dbReference>
<dbReference type="EMBL" id="PDEA01000001">
    <property type="protein sequence ID" value="PEH89284.1"/>
    <property type="molecule type" value="Genomic_DNA"/>
</dbReference>
<keyword evidence="2" id="KW-1185">Reference proteome</keyword>
<reference evidence="2" key="1">
    <citation type="submission" date="2017-09" db="EMBL/GenBank/DDBJ databases">
        <title>FDA dAtabase for Regulatory Grade micrObial Sequences (FDA-ARGOS): Supporting development and validation of Infectious Disease Dx tests.</title>
        <authorList>
            <person name="Minogue T."/>
            <person name="Wolcott M."/>
            <person name="Wasieloski L."/>
            <person name="Aguilar W."/>
            <person name="Moore D."/>
            <person name="Tallon L."/>
            <person name="Sadzewicz L."/>
            <person name="Ott S."/>
            <person name="Zhao X."/>
            <person name="Nagaraj S."/>
            <person name="Vavikolanu K."/>
            <person name="Aluvathingal J."/>
            <person name="Nadendla S."/>
            <person name="Sichtig H."/>
        </authorList>
    </citation>
    <scope>NUCLEOTIDE SEQUENCE [LARGE SCALE GENOMIC DNA]</scope>
    <source>
        <strain evidence="2">FDAARGOS_394</strain>
    </source>
</reference>
<organism evidence="1 2">
    <name type="scientific">Comamonas terrigena</name>
    <dbReference type="NCBI Taxonomy" id="32013"/>
    <lineage>
        <taxon>Bacteria</taxon>
        <taxon>Pseudomonadati</taxon>
        <taxon>Pseudomonadota</taxon>
        <taxon>Betaproteobacteria</taxon>
        <taxon>Burkholderiales</taxon>
        <taxon>Comamonadaceae</taxon>
        <taxon>Comamonas</taxon>
    </lineage>
</organism>
<dbReference type="Proteomes" id="UP000220246">
    <property type="component" value="Unassembled WGS sequence"/>
</dbReference>
<dbReference type="AlphaFoldDB" id="A0A2A7UVN5"/>
<comment type="caution">
    <text evidence="1">The sequence shown here is derived from an EMBL/GenBank/DDBJ whole genome shotgun (WGS) entry which is preliminary data.</text>
</comment>